<proteinExistence type="predicted"/>
<feature type="domain" description="PKD/Chitinase" evidence="2">
    <location>
        <begin position="1210"/>
        <end position="1298"/>
    </location>
</feature>
<dbReference type="InterPro" id="IPR022409">
    <property type="entry name" value="PKD/Chitinase_dom"/>
</dbReference>
<protein>
    <recommendedName>
        <fullName evidence="2">PKD/Chitinase domain-containing protein</fullName>
    </recommendedName>
</protein>
<dbReference type="Pfam" id="PF17963">
    <property type="entry name" value="Big_9"/>
    <property type="match status" value="1"/>
</dbReference>
<dbReference type="GO" id="GO:0005975">
    <property type="term" value="P:carbohydrate metabolic process"/>
    <property type="evidence" value="ECO:0007669"/>
    <property type="project" value="UniProtKB-ARBA"/>
</dbReference>
<dbReference type="CDD" id="cd11304">
    <property type="entry name" value="Cadherin_repeat"/>
    <property type="match status" value="1"/>
</dbReference>
<dbReference type="SUPFAM" id="SSF49299">
    <property type="entry name" value="PKD domain"/>
    <property type="match status" value="1"/>
</dbReference>
<dbReference type="PANTHER" id="PTHR24273:SF32">
    <property type="entry name" value="HYALIN"/>
    <property type="match status" value="1"/>
</dbReference>
<dbReference type="Gene3D" id="2.60.40.3440">
    <property type="match status" value="1"/>
</dbReference>
<dbReference type="EMBL" id="JAAGWD010000016">
    <property type="protein sequence ID" value="NEM99750.1"/>
    <property type="molecule type" value="Genomic_DNA"/>
</dbReference>
<feature type="domain" description="PKD/Chitinase" evidence="2">
    <location>
        <begin position="889"/>
        <end position="976"/>
    </location>
</feature>
<reference evidence="3 4" key="1">
    <citation type="submission" date="2020-02" db="EMBL/GenBank/DDBJ databases">
        <authorList>
            <person name="Kim M.K."/>
        </authorList>
    </citation>
    <scope>NUCLEOTIDE SEQUENCE [LARGE SCALE GENOMIC DNA]</scope>
    <source>
        <strain evidence="3 4">BT327</strain>
    </source>
</reference>
<dbReference type="Gene3D" id="2.60.40.10">
    <property type="entry name" value="Immunoglobulins"/>
    <property type="match status" value="7"/>
</dbReference>
<dbReference type="Pfam" id="PF13385">
    <property type="entry name" value="Laminin_G_3"/>
    <property type="match status" value="1"/>
</dbReference>
<dbReference type="Pfam" id="PF19077">
    <property type="entry name" value="Big_13"/>
    <property type="match status" value="1"/>
</dbReference>
<feature type="non-terminal residue" evidence="3">
    <location>
        <position position="1426"/>
    </location>
</feature>
<sequence length="1426" mass="145060">MSASFEDGSTNGTFSLVAGDGDNDNALFTITDGELKANGVFDYKTKSAYTVRIRATPASATETLEDVFTITIKPSVPVAGYLNGLQFDGVNDYVEIPSQASNQFNSETETTISMWFKANTMAEAGLFNRRSGGGDMQYWLTAANGKFTFGIDKHGYGWTWVGTTDAYKVGEWVHVAAVRRNVSGQRKMEIYANGVLVGSGTLYWSSSASSAPIRIGTYMNADGAFANAQIDNVSLWKKALTVEEIKGLGATTLNGNETDLAGYWRFDETTGTIAYDATTNANHGTLINMDLATARVASTAGDIITKKNVAYTGKLAGSDPAGNSLSYSLVTGPSKGTIVLNANGAFTYTPSTDVIGADNFSYKVSNGSIASNIATVNVTIVELAAPSAPDLLSSSDSGSSDTDNITNNNSPVFQGTASAGTTVTLYANGNAVGSTTANSTGTWSITASSLAEGTHTFTAKAVDASGSESPASSGLSVTIDLTAPDATITTGPASMTNSANATFTFTSSEAGTFEASIDGSAFTAATSPLSLIGLSEGNLTLMVRAIDAAGNIDATPASYTWLIDTTAPTITGITRYIPSEAYINTNTVTYLVTLSEAVSGVDVSDFSLTTTGSAAGTLTGVSVFQEDYLVSVSGISGSGTMRLDVKASGTGITDQAGNVLSTGYSSGEVYTIDTTNPTVTSLSVPANSTYRAGQQLDFTVSFNEVVTIGTAGGTPTLSLTIGSASQQAAYVSGSGSTSVIFRYTVQQGEQDMDGITLGGITLNGGTITDAIGNSAVLSLSGVVPSTAGVLVDAVAPTLQKVTIASSNNDATKAKADDIVTLSLEASEPIAKPTVTIAGQTATVTAVSTSVYTATYTLTTANAEGVVPFTITYQDLAGNTGTAVSATTNSSSVTFDKTAPVVNVKDITIQLNNTGAATITTAAIDNGSTDNYGIASMTLSNTSFDCSNVGNNNVILTVTDLSGNTSTATATVTVEDKVAPVVVVKSITVELDAAGKATITPADINNGSTDNCSIPANGYSLDKTSFTCANLGTNTVTLTVTDAAGNSESKTAIVTVKDVTAPTAKAKDVTVQLDANGAATITPAMLDNGSSDECGNVTLALSKTTFGCADLGTHTVTLTVTDASGNQSTAEATVTVKDNVAPVAKTKNFLVTLDATGKATIAVADVNNGSSDNCEIETLVLSKTAFDCGNIGSNTVTLTATDKSGNSHTATAIVTVVDETLPVAAAKNITVQLETSGSVTIAASDVNNGSSDACGIKSMTLSKTTFDCANVGDNTVTLTVTDTNGNVATATAIVTVEDKVVPVAKAQNLTIELDANGVATITAAAVDNGSTDACGPVSLSLSKTTFGCANIGANTVTLTVTDKNGNKATTEATITVIDELAPVARAKAITVQLDATGKATIKAEDVDNGSTDNCGIEKIALDITAFD</sequence>
<name>A0A6B3M1C2_9BACT</name>
<evidence type="ECO:0000256" key="1">
    <source>
        <dbReference type="SAM" id="MobiDB-lite"/>
    </source>
</evidence>
<evidence type="ECO:0000259" key="2">
    <source>
        <dbReference type="SMART" id="SM00089"/>
    </source>
</evidence>
<organism evidence="3 4">
    <name type="scientific">Pontibacter burrus</name>
    <dbReference type="NCBI Taxonomy" id="2704466"/>
    <lineage>
        <taxon>Bacteria</taxon>
        <taxon>Pseudomonadati</taxon>
        <taxon>Bacteroidota</taxon>
        <taxon>Cytophagia</taxon>
        <taxon>Cytophagales</taxon>
        <taxon>Hymenobacteraceae</taxon>
        <taxon>Pontibacter</taxon>
    </lineage>
</organism>
<accession>A0A6B3M1C2</accession>
<feature type="compositionally biased region" description="Low complexity" evidence="1">
    <location>
        <begin position="390"/>
        <end position="411"/>
    </location>
</feature>
<dbReference type="SUPFAM" id="SSF49899">
    <property type="entry name" value="Concanavalin A-like lectins/glucanases"/>
    <property type="match status" value="1"/>
</dbReference>
<keyword evidence="4" id="KW-1185">Reference proteome</keyword>
<comment type="caution">
    <text evidence="3">The sequence shown here is derived from an EMBL/GenBank/DDBJ whole genome shotgun (WGS) entry which is preliminary data.</text>
</comment>
<dbReference type="PANTHER" id="PTHR24273">
    <property type="entry name" value="FI04643P-RELATED"/>
    <property type="match status" value="1"/>
</dbReference>
<dbReference type="InterPro" id="IPR013320">
    <property type="entry name" value="ConA-like_dom_sf"/>
</dbReference>
<evidence type="ECO:0000313" key="3">
    <source>
        <dbReference type="EMBL" id="NEM99750.1"/>
    </source>
</evidence>
<feature type="region of interest" description="Disordered" evidence="1">
    <location>
        <begin position="390"/>
        <end position="413"/>
    </location>
</feature>
<evidence type="ECO:0000313" key="4">
    <source>
        <dbReference type="Proteomes" id="UP000474777"/>
    </source>
</evidence>
<dbReference type="InterPro" id="IPR013783">
    <property type="entry name" value="Ig-like_fold"/>
</dbReference>
<dbReference type="GO" id="GO:0004553">
    <property type="term" value="F:hydrolase activity, hydrolyzing O-glycosyl compounds"/>
    <property type="evidence" value="ECO:0007669"/>
    <property type="project" value="UniProtKB-ARBA"/>
</dbReference>
<feature type="domain" description="PKD/Chitinase" evidence="2">
    <location>
        <begin position="1050"/>
        <end position="1138"/>
    </location>
</feature>
<dbReference type="SMART" id="SM00089">
    <property type="entry name" value="PKD"/>
    <property type="match status" value="3"/>
</dbReference>
<dbReference type="RefSeq" id="WP_204282097.1">
    <property type="nucleotide sequence ID" value="NZ_JAAGWD010000016.1"/>
</dbReference>
<dbReference type="Gene3D" id="2.60.120.200">
    <property type="match status" value="1"/>
</dbReference>
<dbReference type="Proteomes" id="UP000474777">
    <property type="component" value="Unassembled WGS sequence"/>
</dbReference>
<dbReference type="InterPro" id="IPR035986">
    <property type="entry name" value="PKD_dom_sf"/>
</dbReference>
<dbReference type="InterPro" id="IPR044016">
    <property type="entry name" value="Big_13"/>
</dbReference>
<gene>
    <name evidence="3" type="ORF">GXP69_18815</name>
</gene>